<protein>
    <submittedName>
        <fullName evidence="4">Phosphatidylglycerophosphatase A</fullName>
    </submittedName>
</protein>
<feature type="transmembrane region" description="Helical" evidence="2">
    <location>
        <begin position="55"/>
        <end position="78"/>
    </location>
</feature>
<name>A0AAW6RE44_9BURK</name>
<keyword evidence="5" id="KW-1185">Reference proteome</keyword>
<keyword evidence="2" id="KW-0812">Transmembrane</keyword>
<evidence type="ECO:0000256" key="2">
    <source>
        <dbReference type="SAM" id="Phobius"/>
    </source>
</evidence>
<feature type="region of interest" description="Disordered" evidence="1">
    <location>
        <begin position="24"/>
        <end position="43"/>
    </location>
</feature>
<dbReference type="RefSeq" id="WP_279523545.1">
    <property type="nucleotide sequence ID" value="NZ_JARVII010000002.1"/>
</dbReference>
<evidence type="ECO:0000313" key="5">
    <source>
        <dbReference type="Proteomes" id="UP001237156"/>
    </source>
</evidence>
<dbReference type="PANTHER" id="PTHR36305">
    <property type="entry name" value="PHOSPHATIDYLGLYCEROPHOSPHATASE A"/>
    <property type="match status" value="1"/>
</dbReference>
<dbReference type="InterPro" id="IPR026037">
    <property type="entry name" value="PgpA"/>
</dbReference>
<gene>
    <name evidence="4" type="ORF">QB898_01705</name>
</gene>
<dbReference type="Proteomes" id="UP001237156">
    <property type="component" value="Unassembled WGS sequence"/>
</dbReference>
<feature type="transmembrane region" description="Helical" evidence="2">
    <location>
        <begin position="90"/>
        <end position="108"/>
    </location>
</feature>
<dbReference type="InterPro" id="IPR036681">
    <property type="entry name" value="PgpA-like_sf"/>
</dbReference>
<dbReference type="EMBL" id="JARVII010000002">
    <property type="protein sequence ID" value="MDG9698445.1"/>
    <property type="molecule type" value="Genomic_DNA"/>
</dbReference>
<dbReference type="SUPFAM" id="SSF101307">
    <property type="entry name" value="YutG-like"/>
    <property type="match status" value="1"/>
</dbReference>
<sequence>MTEPDRNAEPPQRLEQLDRLRELARRRESAREAGNAPPPAARPGWRFLRHPAHCIALGFGSGLAPVAAGTAGTLWAWGVWAWLVAPWLPAPAQGALAAAALPLGWWACTVTARKLGQPDPRAIVWDEVAAFWLVLWLIPAAWGWASQAVAFALFRLFDAAKPGPVRWADQLFHDRGGWLGALGIMLDDLVAAACTLLAVALAARAGWLPLHV</sequence>
<dbReference type="GO" id="GO:0008962">
    <property type="term" value="F:phosphatidylglycerophosphatase activity"/>
    <property type="evidence" value="ECO:0007669"/>
    <property type="project" value="InterPro"/>
</dbReference>
<evidence type="ECO:0000313" key="4">
    <source>
        <dbReference type="EMBL" id="MDG9698445.1"/>
    </source>
</evidence>
<organism evidence="4 5">
    <name type="scientific">Ottowia cancrivicina</name>
    <dbReference type="NCBI Taxonomy" id="3040346"/>
    <lineage>
        <taxon>Bacteria</taxon>
        <taxon>Pseudomonadati</taxon>
        <taxon>Pseudomonadota</taxon>
        <taxon>Betaproteobacteria</taxon>
        <taxon>Burkholderiales</taxon>
        <taxon>Comamonadaceae</taxon>
        <taxon>Ottowia</taxon>
    </lineage>
</organism>
<dbReference type="AlphaFoldDB" id="A0AAW6RE44"/>
<reference evidence="4 5" key="1">
    <citation type="submission" date="2023-04" db="EMBL/GenBank/DDBJ databases">
        <title>Ottowia paracancer sp. nov., isolated from human stomach.</title>
        <authorList>
            <person name="Song Y."/>
        </authorList>
    </citation>
    <scope>NUCLEOTIDE SEQUENCE [LARGE SCALE GENOMIC DNA]</scope>
    <source>
        <strain evidence="4 5">10c7w1</strain>
    </source>
</reference>
<proteinExistence type="predicted"/>
<dbReference type="PANTHER" id="PTHR36305:SF1">
    <property type="entry name" value="PHOSPHATIDYLGLYCEROPHOSPHATASE A"/>
    <property type="match status" value="1"/>
</dbReference>
<dbReference type="GO" id="GO:0006629">
    <property type="term" value="P:lipid metabolic process"/>
    <property type="evidence" value="ECO:0007669"/>
    <property type="project" value="InterPro"/>
</dbReference>
<feature type="domain" description="YutG/PgpA" evidence="3">
    <location>
        <begin position="55"/>
        <end position="202"/>
    </location>
</feature>
<dbReference type="InterPro" id="IPR007686">
    <property type="entry name" value="YutG/PgpA"/>
</dbReference>
<keyword evidence="2" id="KW-1133">Transmembrane helix</keyword>
<keyword evidence="2" id="KW-0472">Membrane</keyword>
<evidence type="ECO:0000259" key="3">
    <source>
        <dbReference type="Pfam" id="PF04608"/>
    </source>
</evidence>
<evidence type="ECO:0000256" key="1">
    <source>
        <dbReference type="SAM" id="MobiDB-lite"/>
    </source>
</evidence>
<dbReference type="CDD" id="cd06971">
    <property type="entry name" value="PgpA"/>
    <property type="match status" value="1"/>
</dbReference>
<feature type="transmembrane region" description="Helical" evidence="2">
    <location>
        <begin position="177"/>
        <end position="203"/>
    </location>
</feature>
<accession>A0AAW6RE44</accession>
<dbReference type="Pfam" id="PF04608">
    <property type="entry name" value="PgpA"/>
    <property type="match status" value="1"/>
</dbReference>
<comment type="caution">
    <text evidence="4">The sequence shown here is derived from an EMBL/GenBank/DDBJ whole genome shotgun (WGS) entry which is preliminary data.</text>
</comment>
<feature type="transmembrane region" description="Helical" evidence="2">
    <location>
        <begin position="129"/>
        <end position="157"/>
    </location>
</feature>